<protein>
    <submittedName>
        <fullName evidence="2">Putative reverse transcriptase-RNaseH-integrase</fullName>
    </submittedName>
</protein>
<keyword evidence="2" id="KW-0808">Transferase</keyword>
<evidence type="ECO:0000313" key="3">
    <source>
        <dbReference type="Proteomes" id="UP000037035"/>
    </source>
</evidence>
<feature type="non-terminal residue" evidence="2">
    <location>
        <position position="229"/>
    </location>
</feature>
<sequence>FHTETSDYAVAGVISQYSSSNLLHPIHAKELLEKIFCLQKGHSYLLSLSEPFEFLLVDRLDGLNFFWNFTLLLPIDPANWQWFRMLYCVEKTFTPKRGKPSLIITLMILSKFNVPDNLSLKLSILKSRHDSPLARHFGQEKTYSLISQDFSWLGMTRDVKDYVNSCYDCNHNKSSNHRKYATASSLAFNFYGFHLPIPPVKWIQCHLGHHYLYFFGISRSICQTCFLEA</sequence>
<dbReference type="InterPro" id="IPR052160">
    <property type="entry name" value="Gypsy_RT_Integrase-like"/>
</dbReference>
<feature type="non-terminal residue" evidence="2">
    <location>
        <position position="1"/>
    </location>
</feature>
<dbReference type="PANTHER" id="PTHR47266">
    <property type="entry name" value="ENDONUCLEASE-RELATED"/>
    <property type="match status" value="1"/>
</dbReference>
<feature type="domain" description="Integrase zinc-binding" evidence="1">
    <location>
        <begin position="119"/>
        <end position="174"/>
    </location>
</feature>
<dbReference type="GO" id="GO:0003964">
    <property type="term" value="F:RNA-directed DNA polymerase activity"/>
    <property type="evidence" value="ECO:0007669"/>
    <property type="project" value="UniProtKB-KW"/>
</dbReference>
<accession>A0A0L6U7B7</accession>
<dbReference type="AlphaFoldDB" id="A0A0L6U7B7"/>
<gene>
    <name evidence="2" type="primary">pol</name>
    <name evidence="2" type="ORF">VP01_9218g1</name>
</gene>
<name>A0A0L6U7B7_9BASI</name>
<keyword evidence="2" id="KW-0695">RNA-directed DNA polymerase</keyword>
<dbReference type="Gene3D" id="1.10.340.70">
    <property type="match status" value="1"/>
</dbReference>
<dbReference type="EMBL" id="LAVV01014847">
    <property type="protein sequence ID" value="KNZ44386.1"/>
    <property type="molecule type" value="Genomic_DNA"/>
</dbReference>
<dbReference type="InterPro" id="IPR041588">
    <property type="entry name" value="Integrase_H2C2"/>
</dbReference>
<dbReference type="Pfam" id="PF17921">
    <property type="entry name" value="Integrase_H2C2"/>
    <property type="match status" value="1"/>
</dbReference>
<dbReference type="FunFam" id="1.10.340.70:FF:000001">
    <property type="entry name" value="Retrovirus-related Pol polyprotein from transposon gypsy-like Protein"/>
    <property type="match status" value="1"/>
</dbReference>
<comment type="caution">
    <text evidence="2">The sequence shown here is derived from an EMBL/GenBank/DDBJ whole genome shotgun (WGS) entry which is preliminary data.</text>
</comment>
<organism evidence="2 3">
    <name type="scientific">Puccinia sorghi</name>
    <dbReference type="NCBI Taxonomy" id="27349"/>
    <lineage>
        <taxon>Eukaryota</taxon>
        <taxon>Fungi</taxon>
        <taxon>Dikarya</taxon>
        <taxon>Basidiomycota</taxon>
        <taxon>Pucciniomycotina</taxon>
        <taxon>Pucciniomycetes</taxon>
        <taxon>Pucciniales</taxon>
        <taxon>Pucciniaceae</taxon>
        <taxon>Puccinia</taxon>
    </lineage>
</organism>
<evidence type="ECO:0000259" key="1">
    <source>
        <dbReference type="Pfam" id="PF17921"/>
    </source>
</evidence>
<keyword evidence="2" id="KW-0548">Nucleotidyltransferase</keyword>
<dbReference type="Proteomes" id="UP000037035">
    <property type="component" value="Unassembled WGS sequence"/>
</dbReference>
<proteinExistence type="predicted"/>
<dbReference type="OrthoDB" id="2273864at2759"/>
<dbReference type="VEuPathDB" id="FungiDB:VP01_9218g1"/>
<evidence type="ECO:0000313" key="2">
    <source>
        <dbReference type="EMBL" id="KNZ44386.1"/>
    </source>
</evidence>
<keyword evidence="3" id="KW-1185">Reference proteome</keyword>
<reference evidence="2 3" key="1">
    <citation type="submission" date="2015-08" db="EMBL/GenBank/DDBJ databases">
        <title>Next Generation Sequencing and Analysis of the Genome of Puccinia sorghi L Schw, the Causal Agent of Maize Common Rust.</title>
        <authorList>
            <person name="Rochi L."/>
            <person name="Burguener G."/>
            <person name="Darino M."/>
            <person name="Turjanski A."/>
            <person name="Kreff E."/>
            <person name="Dieguez M.J."/>
            <person name="Sacco F."/>
        </authorList>
    </citation>
    <scope>NUCLEOTIDE SEQUENCE [LARGE SCALE GENOMIC DNA]</scope>
    <source>
        <strain evidence="2 3">RO10H11247</strain>
    </source>
</reference>